<feature type="region of interest" description="Disordered" evidence="1">
    <location>
        <begin position="36"/>
        <end position="84"/>
    </location>
</feature>
<dbReference type="InterPro" id="IPR057710">
    <property type="entry name" value="DUF7950"/>
</dbReference>
<organism evidence="3 4">
    <name type="scientific">Coptis chinensis</name>
    <dbReference type="NCBI Taxonomy" id="261450"/>
    <lineage>
        <taxon>Eukaryota</taxon>
        <taxon>Viridiplantae</taxon>
        <taxon>Streptophyta</taxon>
        <taxon>Embryophyta</taxon>
        <taxon>Tracheophyta</taxon>
        <taxon>Spermatophyta</taxon>
        <taxon>Magnoliopsida</taxon>
        <taxon>Ranunculales</taxon>
        <taxon>Ranunculaceae</taxon>
        <taxon>Coptidoideae</taxon>
        <taxon>Coptis</taxon>
    </lineage>
</organism>
<evidence type="ECO:0000259" key="2">
    <source>
        <dbReference type="Pfam" id="PF25821"/>
    </source>
</evidence>
<reference evidence="3 4" key="1">
    <citation type="submission" date="2020-10" db="EMBL/GenBank/DDBJ databases">
        <title>The Coptis chinensis genome and diversification of protoberbering-type alkaloids.</title>
        <authorList>
            <person name="Wang B."/>
            <person name="Shu S."/>
            <person name="Song C."/>
            <person name="Liu Y."/>
        </authorList>
    </citation>
    <scope>NUCLEOTIDE SEQUENCE [LARGE SCALE GENOMIC DNA]</scope>
    <source>
        <strain evidence="3">HL-2020</strain>
        <tissue evidence="3">Leaf</tissue>
    </source>
</reference>
<proteinExistence type="predicted"/>
<keyword evidence="4" id="KW-1185">Reference proteome</keyword>
<dbReference type="PANTHER" id="PTHR33595:SF7">
    <property type="entry name" value="OS12G0242500 PROTEIN"/>
    <property type="match status" value="1"/>
</dbReference>
<dbReference type="Pfam" id="PF25821">
    <property type="entry name" value="DUF7950"/>
    <property type="match status" value="1"/>
</dbReference>
<sequence length="279" mass="31805">MDGRGGECCIARYPRGAYDNSKIDRIMLRFRPIAPKPVSSAGGTSPGENEALFKTSGRVKRKYIRDNNNNNNNKRYRRKRRVVSEENSSNLTLFTLPLLPEKPEEKLLDPPRIASPPATEKDSFMYTPIWQRAVSSNLRVLTPRPVRPVGSCVIVECLTDTCTEEMLGSTDEEKKIHLEKDTCPGFISDGCNRVRWTNEAYGKMLNQDRLEGEARPEIVWLVMKERVPDNYTAFACRVRLQYTCRKERITLTVPCDVWKMEGGGFAWRLDVKAALSLGR</sequence>
<dbReference type="EMBL" id="JADFTS010000006">
    <property type="protein sequence ID" value="KAF9602933.1"/>
    <property type="molecule type" value="Genomic_DNA"/>
</dbReference>
<evidence type="ECO:0000256" key="1">
    <source>
        <dbReference type="SAM" id="MobiDB-lite"/>
    </source>
</evidence>
<evidence type="ECO:0000313" key="4">
    <source>
        <dbReference type="Proteomes" id="UP000631114"/>
    </source>
</evidence>
<protein>
    <recommendedName>
        <fullName evidence="2">DUF7950 domain-containing protein</fullName>
    </recommendedName>
</protein>
<evidence type="ECO:0000313" key="3">
    <source>
        <dbReference type="EMBL" id="KAF9602933.1"/>
    </source>
</evidence>
<gene>
    <name evidence="3" type="ORF">IFM89_032815</name>
</gene>
<accession>A0A835LP63</accession>
<comment type="caution">
    <text evidence="3">The sequence shown here is derived from an EMBL/GenBank/DDBJ whole genome shotgun (WGS) entry which is preliminary data.</text>
</comment>
<dbReference type="OrthoDB" id="1898295at2759"/>
<dbReference type="Proteomes" id="UP000631114">
    <property type="component" value="Unassembled WGS sequence"/>
</dbReference>
<name>A0A835LP63_9MAGN</name>
<dbReference type="AlphaFoldDB" id="A0A835LP63"/>
<dbReference type="PANTHER" id="PTHR33595">
    <property type="entry name" value="VON WILLEBRAND FACTOR A DOMAIN PROTEIN"/>
    <property type="match status" value="1"/>
</dbReference>
<feature type="domain" description="DUF7950" evidence="2">
    <location>
        <begin position="150"/>
        <end position="276"/>
    </location>
</feature>